<dbReference type="EMBL" id="JAWRVI010000098">
    <property type="protein sequence ID" value="KAK4077573.1"/>
    <property type="molecule type" value="Genomic_DNA"/>
</dbReference>
<organism evidence="2 3">
    <name type="scientific">Purpureocillium lilacinum</name>
    <name type="common">Paecilomyces lilacinus</name>
    <dbReference type="NCBI Taxonomy" id="33203"/>
    <lineage>
        <taxon>Eukaryota</taxon>
        <taxon>Fungi</taxon>
        <taxon>Dikarya</taxon>
        <taxon>Ascomycota</taxon>
        <taxon>Pezizomycotina</taxon>
        <taxon>Sordariomycetes</taxon>
        <taxon>Hypocreomycetidae</taxon>
        <taxon>Hypocreales</taxon>
        <taxon>Ophiocordycipitaceae</taxon>
        <taxon>Purpureocillium</taxon>
    </lineage>
</organism>
<dbReference type="Proteomes" id="UP001287286">
    <property type="component" value="Unassembled WGS sequence"/>
</dbReference>
<name>A0ABR0BH72_PURLI</name>
<feature type="region of interest" description="Disordered" evidence="1">
    <location>
        <begin position="77"/>
        <end position="102"/>
    </location>
</feature>
<proteinExistence type="predicted"/>
<feature type="region of interest" description="Disordered" evidence="1">
    <location>
        <begin position="1"/>
        <end position="61"/>
    </location>
</feature>
<evidence type="ECO:0000313" key="3">
    <source>
        <dbReference type="Proteomes" id="UP001287286"/>
    </source>
</evidence>
<feature type="compositionally biased region" description="Polar residues" evidence="1">
    <location>
        <begin position="1"/>
        <end position="19"/>
    </location>
</feature>
<accession>A0ABR0BH72</accession>
<comment type="caution">
    <text evidence="2">The sequence shown here is derived from an EMBL/GenBank/DDBJ whole genome shotgun (WGS) entry which is preliminary data.</text>
</comment>
<protein>
    <submittedName>
        <fullName evidence="2">Uncharacterized protein</fullName>
    </submittedName>
</protein>
<feature type="compositionally biased region" description="Polar residues" evidence="1">
    <location>
        <begin position="77"/>
        <end position="91"/>
    </location>
</feature>
<evidence type="ECO:0000313" key="2">
    <source>
        <dbReference type="EMBL" id="KAK4077573.1"/>
    </source>
</evidence>
<keyword evidence="3" id="KW-1185">Reference proteome</keyword>
<gene>
    <name evidence="2" type="ORF">Purlil1_12335</name>
</gene>
<evidence type="ECO:0000256" key="1">
    <source>
        <dbReference type="SAM" id="MobiDB-lite"/>
    </source>
</evidence>
<reference evidence="2 3" key="1">
    <citation type="journal article" date="2024" name="Microbiol. Resour. Announc.">
        <title>Genome annotations for the ascomycete fungi Trichoderma harzianum, Trichoderma aggressivum, and Purpureocillium lilacinum.</title>
        <authorList>
            <person name="Beijen E.P.W."/>
            <person name="Ohm R.A."/>
        </authorList>
    </citation>
    <scope>NUCLEOTIDE SEQUENCE [LARGE SCALE GENOMIC DNA]</scope>
    <source>
        <strain evidence="2 3">CBS 150709</strain>
    </source>
</reference>
<sequence>MFNPQQGSATFQRPQSNRQGMIRTGTRGSRNAAHGLQTSPVGGAGGSRAQPARRFEPNTQSQLQAQANLIAALQTLSSAGSPGQSSATSHEIQGPVHDDTQLNYEEGPIEQSQGQHVEWNDRDSRMHIMSVPEFPDSPRFKSDYLPREERIGTLQLQVSYLMAKQSEDGGFAANEMASQGTT</sequence>